<organism evidence="2">
    <name type="scientific">marine sediment metagenome</name>
    <dbReference type="NCBI Taxonomy" id="412755"/>
    <lineage>
        <taxon>unclassified sequences</taxon>
        <taxon>metagenomes</taxon>
        <taxon>ecological metagenomes</taxon>
    </lineage>
</organism>
<reference evidence="2" key="1">
    <citation type="journal article" date="2015" name="Nature">
        <title>Complex archaea that bridge the gap between prokaryotes and eukaryotes.</title>
        <authorList>
            <person name="Spang A."/>
            <person name="Saw J.H."/>
            <person name="Jorgensen S.L."/>
            <person name="Zaremba-Niedzwiedzka K."/>
            <person name="Martijn J."/>
            <person name="Lind A.E."/>
            <person name="van Eijk R."/>
            <person name="Schleper C."/>
            <person name="Guy L."/>
            <person name="Ettema T.J."/>
        </authorList>
    </citation>
    <scope>NUCLEOTIDE SEQUENCE</scope>
</reference>
<feature type="compositionally biased region" description="Low complexity" evidence="1">
    <location>
        <begin position="152"/>
        <end position="169"/>
    </location>
</feature>
<name>A0A0F8ZP87_9ZZZZ</name>
<protein>
    <submittedName>
        <fullName evidence="2">Uncharacterized protein</fullName>
    </submittedName>
</protein>
<accession>A0A0F8ZP87</accession>
<gene>
    <name evidence="2" type="ORF">LCGC14_2946380</name>
</gene>
<evidence type="ECO:0000313" key="2">
    <source>
        <dbReference type="EMBL" id="KKK68209.1"/>
    </source>
</evidence>
<proteinExistence type="predicted"/>
<evidence type="ECO:0000256" key="1">
    <source>
        <dbReference type="SAM" id="MobiDB-lite"/>
    </source>
</evidence>
<feature type="region of interest" description="Disordered" evidence="1">
    <location>
        <begin position="139"/>
        <end position="169"/>
    </location>
</feature>
<dbReference type="EMBL" id="LAZR01059245">
    <property type="protein sequence ID" value="KKK68209.1"/>
    <property type="molecule type" value="Genomic_DNA"/>
</dbReference>
<sequence length="169" mass="18502">MAKKPAEQERNRETIEIGATRWSCLGWTRITIERHGWLGQQMQESGLSQLRQKPGEALGDFFCRFVFDAMVSGRAYQLLAGFLLPADVPEKDWTPERARQAAHALQELYEAGHQEEIQKQLAQVGAGFLASQLLLARSSASASAPEGETTPAERPAASAGRPPARSPSS</sequence>
<dbReference type="AlphaFoldDB" id="A0A0F8ZP87"/>
<comment type="caution">
    <text evidence="2">The sequence shown here is derived from an EMBL/GenBank/DDBJ whole genome shotgun (WGS) entry which is preliminary data.</text>
</comment>